<accession>A0A101KUU2</accession>
<dbReference type="Pfam" id="PF09339">
    <property type="entry name" value="HTH_IclR"/>
    <property type="match status" value="1"/>
</dbReference>
<sequence>MSTVSKAMSLLELFTLHEPEIGLSDLARRAGLDKATARRLLMALAAHRLIEQEPKSRRYRLGAGLSRLARIRDAHFPFVRLAAPVIRELALETGETVHLSEFSAGALLTVHVELSAKANRVNVDVGQVLPLHGTASGIAFLAASRLEVVSAYLGKPLQAFTAHTTTGPDTLAKAIAFAAASGYSRSAQGYEEGVHSIGAAILGADGQPIGTLSVACPVSRIDDAVAASQGEAVVRAARLISARLTGEASHFRRCGEDS</sequence>
<dbReference type="InterPro" id="IPR005471">
    <property type="entry name" value="Tscrpt_reg_IclR_N"/>
</dbReference>
<dbReference type="InterPro" id="IPR029016">
    <property type="entry name" value="GAF-like_dom_sf"/>
</dbReference>
<gene>
    <name evidence="6" type="ORF">AU467_17045</name>
</gene>
<proteinExistence type="predicted"/>
<dbReference type="PROSITE" id="PS51077">
    <property type="entry name" value="HTH_ICLR"/>
    <property type="match status" value="1"/>
</dbReference>
<dbReference type="Gene3D" id="1.10.10.10">
    <property type="entry name" value="Winged helix-like DNA-binding domain superfamily/Winged helix DNA-binding domain"/>
    <property type="match status" value="1"/>
</dbReference>
<protein>
    <submittedName>
        <fullName evidence="6">IclR family transcriptional regulator</fullName>
    </submittedName>
</protein>
<evidence type="ECO:0000256" key="2">
    <source>
        <dbReference type="ARBA" id="ARBA00023125"/>
    </source>
</evidence>
<dbReference type="InterPro" id="IPR050707">
    <property type="entry name" value="HTH_MetabolicPath_Reg"/>
</dbReference>
<organism evidence="6 7">
    <name type="scientific">Rhizobium loti</name>
    <name type="common">Mesorhizobium loti</name>
    <dbReference type="NCBI Taxonomy" id="381"/>
    <lineage>
        <taxon>Bacteria</taxon>
        <taxon>Pseudomonadati</taxon>
        <taxon>Pseudomonadota</taxon>
        <taxon>Alphaproteobacteria</taxon>
        <taxon>Hyphomicrobiales</taxon>
        <taxon>Phyllobacteriaceae</taxon>
        <taxon>Mesorhizobium</taxon>
    </lineage>
</organism>
<keyword evidence="1" id="KW-0805">Transcription regulation</keyword>
<dbReference type="PROSITE" id="PS51078">
    <property type="entry name" value="ICLR_ED"/>
    <property type="match status" value="1"/>
</dbReference>
<dbReference type="PANTHER" id="PTHR30136">
    <property type="entry name" value="HELIX-TURN-HELIX TRANSCRIPTIONAL REGULATOR, ICLR FAMILY"/>
    <property type="match status" value="1"/>
</dbReference>
<feature type="domain" description="HTH iclR-type" evidence="4">
    <location>
        <begin position="1"/>
        <end position="63"/>
    </location>
</feature>
<dbReference type="GO" id="GO:0003677">
    <property type="term" value="F:DNA binding"/>
    <property type="evidence" value="ECO:0007669"/>
    <property type="project" value="UniProtKB-KW"/>
</dbReference>
<keyword evidence="3" id="KW-0804">Transcription</keyword>
<evidence type="ECO:0000259" key="4">
    <source>
        <dbReference type="PROSITE" id="PS51077"/>
    </source>
</evidence>
<comment type="caution">
    <text evidence="6">The sequence shown here is derived from an EMBL/GenBank/DDBJ whole genome shotgun (WGS) entry which is preliminary data.</text>
</comment>
<dbReference type="GO" id="GO:0045892">
    <property type="term" value="P:negative regulation of DNA-templated transcription"/>
    <property type="evidence" value="ECO:0007669"/>
    <property type="project" value="TreeGrafter"/>
</dbReference>
<dbReference type="Gene3D" id="3.30.450.40">
    <property type="match status" value="1"/>
</dbReference>
<dbReference type="SUPFAM" id="SSF55781">
    <property type="entry name" value="GAF domain-like"/>
    <property type="match status" value="1"/>
</dbReference>
<reference evidence="6 7" key="1">
    <citation type="submission" date="2015-12" db="EMBL/GenBank/DDBJ databases">
        <title>Draft genome sequence of Mesorhizobium sp. UFLA 01-765, a multitolerant efficient symbiont and plant-growth promoting strain isolated from Zn-mining soil using Leucaena leucocephala as a trap plant.</title>
        <authorList>
            <person name="Rangel W.M."/>
            <person name="Thijs S."/>
            <person name="Longatti S.M."/>
            <person name="Moreira F.M."/>
            <person name="Weyens N."/>
            <person name="Vangronsveld J."/>
            <person name="Van Hamme J.D."/>
            <person name="Bottos E.M."/>
            <person name="Rineau F."/>
        </authorList>
    </citation>
    <scope>NUCLEOTIDE SEQUENCE [LARGE SCALE GENOMIC DNA]</scope>
    <source>
        <strain evidence="6 7">UFLA 01-765</strain>
    </source>
</reference>
<dbReference type="InterPro" id="IPR036388">
    <property type="entry name" value="WH-like_DNA-bd_sf"/>
</dbReference>
<dbReference type="InterPro" id="IPR036390">
    <property type="entry name" value="WH_DNA-bd_sf"/>
</dbReference>
<dbReference type="AlphaFoldDB" id="A0A101KUU2"/>
<dbReference type="GO" id="GO:0003700">
    <property type="term" value="F:DNA-binding transcription factor activity"/>
    <property type="evidence" value="ECO:0007669"/>
    <property type="project" value="TreeGrafter"/>
</dbReference>
<dbReference type="SMART" id="SM00346">
    <property type="entry name" value="HTH_ICLR"/>
    <property type="match status" value="1"/>
</dbReference>
<dbReference type="OrthoDB" id="6811967at2"/>
<name>A0A101KUU2_RHILI</name>
<evidence type="ECO:0000259" key="5">
    <source>
        <dbReference type="PROSITE" id="PS51078"/>
    </source>
</evidence>
<keyword evidence="2" id="KW-0238">DNA-binding</keyword>
<dbReference type="InterPro" id="IPR014757">
    <property type="entry name" value="Tscrpt_reg_IclR_C"/>
</dbReference>
<evidence type="ECO:0000313" key="7">
    <source>
        <dbReference type="Proteomes" id="UP000053176"/>
    </source>
</evidence>
<dbReference type="SUPFAM" id="SSF46785">
    <property type="entry name" value="Winged helix' DNA-binding domain"/>
    <property type="match status" value="1"/>
</dbReference>
<dbReference type="Proteomes" id="UP000053176">
    <property type="component" value="Unassembled WGS sequence"/>
</dbReference>
<evidence type="ECO:0000256" key="1">
    <source>
        <dbReference type="ARBA" id="ARBA00023015"/>
    </source>
</evidence>
<evidence type="ECO:0000313" key="6">
    <source>
        <dbReference type="EMBL" id="KUM27387.1"/>
    </source>
</evidence>
<feature type="domain" description="IclR-ED" evidence="5">
    <location>
        <begin position="64"/>
        <end position="246"/>
    </location>
</feature>
<dbReference type="EMBL" id="LPWA01000097">
    <property type="protein sequence ID" value="KUM27387.1"/>
    <property type="molecule type" value="Genomic_DNA"/>
</dbReference>
<dbReference type="PANTHER" id="PTHR30136:SF24">
    <property type="entry name" value="HTH-TYPE TRANSCRIPTIONAL REPRESSOR ALLR"/>
    <property type="match status" value="1"/>
</dbReference>
<evidence type="ECO:0000256" key="3">
    <source>
        <dbReference type="ARBA" id="ARBA00023163"/>
    </source>
</evidence>
<dbReference type="Pfam" id="PF01614">
    <property type="entry name" value="IclR_C"/>
    <property type="match status" value="1"/>
</dbReference>